<evidence type="ECO:0000313" key="5">
    <source>
        <dbReference type="EMBL" id="KAG9281052.1"/>
    </source>
</evidence>
<dbReference type="Proteomes" id="UP000752171">
    <property type="component" value="Unassembled WGS sequence"/>
</dbReference>
<dbReference type="GO" id="GO:0016491">
    <property type="term" value="F:oxidoreductase activity"/>
    <property type="evidence" value="ECO:0007669"/>
    <property type="project" value="UniProtKB-KW"/>
</dbReference>
<evidence type="ECO:0000313" key="6">
    <source>
        <dbReference type="Ensembl" id="ENSAMXP00005000157.1"/>
    </source>
</evidence>
<evidence type="ECO:0000256" key="2">
    <source>
        <dbReference type="ARBA" id="ARBA00023002"/>
    </source>
</evidence>
<keyword evidence="4" id="KW-0472">Membrane</keyword>
<feature type="transmembrane region" description="Helical" evidence="4">
    <location>
        <begin position="34"/>
        <end position="67"/>
    </location>
</feature>
<dbReference type="PANTHER" id="PTHR43313">
    <property type="entry name" value="SHORT-CHAIN DEHYDROGENASE/REDUCTASE FAMILY 9C"/>
    <property type="match status" value="1"/>
</dbReference>
<accession>A0A8B9GTV1</accession>
<dbReference type="RefSeq" id="XP_007228255.3">
    <property type="nucleotide sequence ID" value="XM_007228193.4"/>
</dbReference>
<dbReference type="FunFam" id="3.40.50.720:FF:000074">
    <property type="entry name" value="Retinol dehydrogenase type 1"/>
    <property type="match status" value="1"/>
</dbReference>
<dbReference type="PRINTS" id="PR00081">
    <property type="entry name" value="GDHRDH"/>
</dbReference>
<dbReference type="InterPro" id="IPR036291">
    <property type="entry name" value="NAD(P)-bd_dom_sf"/>
</dbReference>
<proteinExistence type="inferred from homology"/>
<evidence type="ECO:0000313" key="8">
    <source>
        <dbReference type="Proteomes" id="UP000752171"/>
    </source>
</evidence>
<keyword evidence="4" id="KW-0812">Transmembrane</keyword>
<evidence type="ECO:0000256" key="4">
    <source>
        <dbReference type="SAM" id="Phobius"/>
    </source>
</evidence>
<dbReference type="AlphaFoldDB" id="A0A8B9GTV1"/>
<protein>
    <submittedName>
        <fullName evidence="5">Estradiol 17-beta-dehydrogenase 2</fullName>
    </submittedName>
    <submittedName>
        <fullName evidence="6">Hydroxysteroid 17-beta dehydrogenase 2</fullName>
    </submittedName>
</protein>
<keyword evidence="2" id="KW-0560">Oxidoreductase</keyword>
<dbReference type="InterPro" id="IPR002347">
    <property type="entry name" value="SDR_fam"/>
</dbReference>
<evidence type="ECO:0000256" key="1">
    <source>
        <dbReference type="ARBA" id="ARBA00006484"/>
    </source>
</evidence>
<dbReference type="Ensembl" id="ENSAMXT00005000171.1">
    <property type="protein sequence ID" value="ENSAMXP00005000157.1"/>
    <property type="gene ID" value="ENSAMXG00005000083.1"/>
</dbReference>
<dbReference type="OrthoDB" id="9876299at2759"/>
<dbReference type="Proteomes" id="UP000694621">
    <property type="component" value="Unplaced"/>
</dbReference>
<dbReference type="SUPFAM" id="SSF51735">
    <property type="entry name" value="NAD(P)-binding Rossmann-fold domains"/>
    <property type="match status" value="1"/>
</dbReference>
<dbReference type="EMBL" id="JAICCE010000002">
    <property type="protein sequence ID" value="KAG9281052.1"/>
    <property type="molecule type" value="Genomic_DNA"/>
</dbReference>
<dbReference type="PANTHER" id="PTHR43313:SF3">
    <property type="entry name" value="17-BETA-HYDROXYSTEROID DEHYDROGENASE TYPE 2"/>
    <property type="match status" value="1"/>
</dbReference>
<feature type="transmembrane region" description="Helical" evidence="4">
    <location>
        <begin position="7"/>
        <end position="28"/>
    </location>
</feature>
<dbReference type="GO" id="GO:0008202">
    <property type="term" value="P:steroid metabolic process"/>
    <property type="evidence" value="ECO:0007669"/>
    <property type="project" value="TreeGrafter"/>
</dbReference>
<dbReference type="PROSITE" id="PS00061">
    <property type="entry name" value="ADH_SHORT"/>
    <property type="match status" value="1"/>
</dbReference>
<name>A0A8B9GTV1_ASTMX</name>
<reference evidence="5 8" key="1">
    <citation type="submission" date="2021-07" db="EMBL/GenBank/DDBJ databases">
        <authorList>
            <person name="Imarazene B."/>
            <person name="Zahm M."/>
            <person name="Klopp C."/>
            <person name="Cabau C."/>
            <person name="Beille S."/>
            <person name="Jouanno E."/>
            <person name="Castinel A."/>
            <person name="Lluch J."/>
            <person name="Gil L."/>
            <person name="Kuchtly C."/>
            <person name="Lopez Roques C."/>
            <person name="Donnadieu C."/>
            <person name="Parrinello H."/>
            <person name="Journot L."/>
            <person name="Du K."/>
            <person name="Schartl M."/>
            <person name="Retaux S."/>
            <person name="Guiguen Y."/>
        </authorList>
    </citation>
    <scope>NUCLEOTIDE SEQUENCE [LARGE SCALE GENOMIC DNA]</scope>
    <source>
        <strain evidence="5">Pach_M1</strain>
        <tissue evidence="5">Testis</tissue>
    </source>
</reference>
<keyword evidence="4" id="KW-1133">Transmembrane helix</keyword>
<dbReference type="Pfam" id="PF00106">
    <property type="entry name" value="adh_short"/>
    <property type="match status" value="1"/>
</dbReference>
<evidence type="ECO:0000256" key="3">
    <source>
        <dbReference type="RuleBase" id="RU000363"/>
    </source>
</evidence>
<dbReference type="InterPro" id="IPR020904">
    <property type="entry name" value="Sc_DH/Rdtase_CS"/>
</dbReference>
<organism evidence="6 7">
    <name type="scientific">Astyanax mexicanus</name>
    <name type="common">Blind cave fish</name>
    <name type="synonym">Astyanax fasciatus mexicanus</name>
    <dbReference type="NCBI Taxonomy" id="7994"/>
    <lineage>
        <taxon>Eukaryota</taxon>
        <taxon>Metazoa</taxon>
        <taxon>Chordata</taxon>
        <taxon>Craniata</taxon>
        <taxon>Vertebrata</taxon>
        <taxon>Euteleostomi</taxon>
        <taxon>Actinopterygii</taxon>
        <taxon>Neopterygii</taxon>
        <taxon>Teleostei</taxon>
        <taxon>Ostariophysi</taxon>
        <taxon>Characiformes</taxon>
        <taxon>Characoidei</taxon>
        <taxon>Acestrorhamphidae</taxon>
        <taxon>Acestrorhamphinae</taxon>
        <taxon>Astyanax</taxon>
    </lineage>
</organism>
<reference evidence="6" key="2">
    <citation type="submission" date="2025-05" db="UniProtKB">
        <authorList>
            <consortium name="Ensembl"/>
        </authorList>
    </citation>
    <scope>IDENTIFICATION</scope>
</reference>
<comment type="similarity">
    <text evidence="1 3">Belongs to the short-chain dehydrogenases/reductases (SDR) family.</text>
</comment>
<gene>
    <name evidence="5" type="primary">HSD17B2</name>
    <name evidence="5" type="ORF">AMEX_G3831</name>
</gene>
<evidence type="ECO:0000313" key="7">
    <source>
        <dbReference type="Proteomes" id="UP000694621"/>
    </source>
</evidence>
<sequence>MEAGGGEAWLCPLCVLVIATNTLLLLLWGRGGSWVAWSVALLGLTLCCMAPAGCLVLALLSVCYTVFYFTSRREEHLLPAHNKSVLITGCDSGFGHSLAKILDSAGIKVYAGVLKESGPGAQELRRLSSSQLTVLQLDVTDTSQISAALQLIKSQTGERGLWGLVNNAGVIGYLCDGEILPIRILRKTLDVNFIAGVEMTQTFLPLIRQSKGRIVNISSLAGEVPFPGFAAYGSSKAAVISYSGALRQELSQWGVRVAVIQPGGFKTNILGNQEEWIQVQKEILSSLPQEVREAYGDEYICSLQQRLSSMNTQGSTDVGPVVEAIKHALLSETPRAFYHPGPAAWSVPFIHRFCPTWLFDIIFSNIFKYYSVPPAGVASKK</sequence>
<dbReference type="PRINTS" id="PR00080">
    <property type="entry name" value="SDRFAMILY"/>
</dbReference>
<dbReference type="KEGG" id="amex:103032973"/>
<dbReference type="GeneID" id="103032973"/>
<dbReference type="CTD" id="3294"/>
<dbReference type="Gene3D" id="3.40.50.720">
    <property type="entry name" value="NAD(P)-binding Rossmann-like Domain"/>
    <property type="match status" value="1"/>
</dbReference>